<name>A0A9E2KCG3_9FIRM</name>
<protein>
    <submittedName>
        <fullName evidence="2">ECF transporter S component</fullName>
    </submittedName>
</protein>
<evidence type="ECO:0000256" key="1">
    <source>
        <dbReference type="SAM" id="Phobius"/>
    </source>
</evidence>
<feature type="transmembrane region" description="Helical" evidence="1">
    <location>
        <begin position="41"/>
        <end position="67"/>
    </location>
</feature>
<feature type="transmembrane region" description="Helical" evidence="1">
    <location>
        <begin position="129"/>
        <end position="154"/>
    </location>
</feature>
<dbReference type="Proteomes" id="UP000824229">
    <property type="component" value="Unassembled WGS sequence"/>
</dbReference>
<feature type="transmembrane region" description="Helical" evidence="1">
    <location>
        <begin position="96"/>
        <end position="117"/>
    </location>
</feature>
<dbReference type="Pfam" id="PF12822">
    <property type="entry name" value="ECF_trnsprt"/>
    <property type="match status" value="1"/>
</dbReference>
<feature type="transmembrane region" description="Helical" evidence="1">
    <location>
        <begin position="12"/>
        <end position="35"/>
    </location>
</feature>
<dbReference type="GO" id="GO:0022857">
    <property type="term" value="F:transmembrane transporter activity"/>
    <property type="evidence" value="ECO:0007669"/>
    <property type="project" value="InterPro"/>
</dbReference>
<organism evidence="2 3">
    <name type="scientific">Candidatus Cellulosilyticum pullistercoris</name>
    <dbReference type="NCBI Taxonomy" id="2838521"/>
    <lineage>
        <taxon>Bacteria</taxon>
        <taxon>Bacillati</taxon>
        <taxon>Bacillota</taxon>
        <taxon>Clostridia</taxon>
        <taxon>Lachnospirales</taxon>
        <taxon>Cellulosilyticaceae</taxon>
        <taxon>Cellulosilyticum</taxon>
    </lineage>
</organism>
<feature type="transmembrane region" description="Helical" evidence="1">
    <location>
        <begin position="169"/>
        <end position="196"/>
    </location>
</feature>
<dbReference type="EMBL" id="JAHLFQ010000178">
    <property type="protein sequence ID" value="MBU3804625.1"/>
    <property type="molecule type" value="Genomic_DNA"/>
</dbReference>
<reference evidence="2" key="2">
    <citation type="submission" date="2021-04" db="EMBL/GenBank/DDBJ databases">
        <authorList>
            <person name="Gilroy R."/>
        </authorList>
    </citation>
    <scope>NUCLEOTIDE SEQUENCE</scope>
    <source>
        <strain evidence="2">B5-657</strain>
    </source>
</reference>
<dbReference type="AlphaFoldDB" id="A0A9E2KCG3"/>
<feature type="transmembrane region" description="Helical" evidence="1">
    <location>
        <begin position="74"/>
        <end position="90"/>
    </location>
</feature>
<keyword evidence="1" id="KW-0472">Membrane</keyword>
<comment type="caution">
    <text evidence="2">The sequence shown here is derived from an EMBL/GenBank/DDBJ whole genome shotgun (WGS) entry which is preliminary data.</text>
</comment>
<dbReference type="Gene3D" id="1.10.1760.20">
    <property type="match status" value="1"/>
</dbReference>
<evidence type="ECO:0000313" key="2">
    <source>
        <dbReference type="EMBL" id="MBU3804625.1"/>
    </source>
</evidence>
<reference evidence="2" key="1">
    <citation type="journal article" date="2021" name="PeerJ">
        <title>Extensive microbial diversity within the chicken gut microbiome revealed by metagenomics and culture.</title>
        <authorList>
            <person name="Gilroy R."/>
            <person name="Ravi A."/>
            <person name="Getino M."/>
            <person name="Pursley I."/>
            <person name="Horton D.L."/>
            <person name="Alikhan N.F."/>
            <person name="Baker D."/>
            <person name="Gharbi K."/>
            <person name="Hall N."/>
            <person name="Watson M."/>
            <person name="Adriaenssens E.M."/>
            <person name="Foster-Nyarko E."/>
            <person name="Jarju S."/>
            <person name="Secka A."/>
            <person name="Antonio M."/>
            <person name="Oren A."/>
            <person name="Chaudhuri R.R."/>
            <person name="La Ragione R."/>
            <person name="Hildebrand F."/>
            <person name="Pallen M.J."/>
        </authorList>
    </citation>
    <scope>NUCLEOTIDE SEQUENCE</scope>
    <source>
        <strain evidence="2">B5-657</strain>
    </source>
</reference>
<accession>A0A9E2KCG3</accession>
<gene>
    <name evidence="2" type="ORF">H9872_07705</name>
</gene>
<sequence length="207" mass="21997">MNTLRNTKSLALLGVLLAIEMILNFTPLGLIPLGFMNATTLHIPVIIGAIFLGPIGGGILGAAFGILSVITNTIRPNITSFVFSPFITISNTSGNFTSLIIAIVPRILIGVIAYYIYKWVSKKCKNKITAYSLAALAGSLTNTIFVMSGIYLFFGQAYAEAKGYAFEALFGVILSVIGINGIPEAIVAAIVVSTICKVLSQVYKKKA</sequence>
<dbReference type="InterPro" id="IPR024529">
    <property type="entry name" value="ECF_trnsprt_substrate-spec"/>
</dbReference>
<proteinExistence type="predicted"/>
<keyword evidence="1" id="KW-1133">Transmembrane helix</keyword>
<keyword evidence="1" id="KW-0812">Transmembrane</keyword>
<evidence type="ECO:0000313" key="3">
    <source>
        <dbReference type="Proteomes" id="UP000824229"/>
    </source>
</evidence>